<evidence type="ECO:0000256" key="2">
    <source>
        <dbReference type="ARBA" id="ARBA00010136"/>
    </source>
</evidence>
<protein>
    <recommendedName>
        <fullName evidence="13">Aminopeptidase</fullName>
        <ecNumber evidence="13">3.4.11.-</ecNumber>
    </recommendedName>
</protein>
<comment type="caution">
    <text evidence="17">The sequence shown here is derived from an EMBL/GenBank/DDBJ whole genome shotgun (WGS) entry which is preliminary data.</text>
</comment>
<dbReference type="EMBL" id="JABFTP020000103">
    <property type="protein sequence ID" value="KAL3276605.1"/>
    <property type="molecule type" value="Genomic_DNA"/>
</dbReference>
<evidence type="ECO:0000256" key="4">
    <source>
        <dbReference type="ARBA" id="ARBA00022622"/>
    </source>
</evidence>
<keyword evidence="13" id="KW-1133">Transmembrane helix</keyword>
<dbReference type="InterPro" id="IPR050344">
    <property type="entry name" value="Peptidase_M1_aminopeptidases"/>
</dbReference>
<feature type="domain" description="Peptidase M1 membrane alanine aminopeptidase" evidence="14">
    <location>
        <begin position="383"/>
        <end position="611"/>
    </location>
</feature>
<comment type="subcellular location">
    <subcellularLocation>
        <location evidence="1">Cell membrane</location>
        <topology evidence="1">Lipid-anchor</topology>
        <topology evidence="1">GPI-anchor</topology>
    </subcellularLocation>
</comment>
<dbReference type="GO" id="GO:0005886">
    <property type="term" value="C:plasma membrane"/>
    <property type="evidence" value="ECO:0007669"/>
    <property type="project" value="UniProtKB-SubCell"/>
</dbReference>
<evidence type="ECO:0000256" key="5">
    <source>
        <dbReference type="ARBA" id="ARBA00022670"/>
    </source>
</evidence>
<dbReference type="Pfam" id="PF01433">
    <property type="entry name" value="Peptidase_M1"/>
    <property type="match status" value="1"/>
</dbReference>
<dbReference type="InterPro" id="IPR001930">
    <property type="entry name" value="Peptidase_M1"/>
</dbReference>
<evidence type="ECO:0000256" key="10">
    <source>
        <dbReference type="ARBA" id="ARBA00023288"/>
    </source>
</evidence>
<sequence>MVKTVNYMNSNPTQFLKGETEAVGWFVTTKKALALVVLAIFTLIFVIVFMYYYGPNRKIIQIQEEGNDIEVILKEGLENKVERDIRLPKNLYPLNYRLKIHPIIDPHSPDNFTYTGEVRITVQCKESTNTIFLNWYNVHIDNQIVVERVTDVIENLLPERITVEGNVTEENNRVNETNLPNFETNNSFTSNRRSFITAVEHAKNIENALKSEKINIAVTDVVKDKDNGKIKIKVKENLALNNNYTIIINFSGKILDNLIGLYKTSYNSTEGEIRWLLTTDFEPIYARRLFPCFDEPHFKASFDLIIARRNNMTTLTNTPLKFSEPMENSTEWTWDYFERTPPMSTYSLAFTISHFVPLKCNTSCPDSIVKIWGPESDIAKGDFALKSAAAIIQYLEVFFDVKYSLPKLDLLAIPNLGQPATENWGLISFRKSSLLFDPNKESVLIKPQIFNVLSRNLIKQWMGNLVSIKWWSEAWLKEGFAMLLSAKIEKDLKPEWDTFNNLPLMEIESSLFEDSLNSSSSIRSKIVDNEQIEQIADSLIYEKGSSLLRMLNNTVSQPVFEDAVRNYIKTFSYKSAGQDEFWATIVKLSENNSNNGTSWNAANLKLIMDSWTKQPGYPENFNVRYEWLNNERFISVDTQEDYSNNSWILVNFKRKGFYRVNYDELNWRMLRKQLEEDHHKIPLPNRAQLLDDSFEQAKMGNLNYSVPFGLTNFLKYNESAYVAWYPALNNLKYIKTIMDYHEYSGIYHTFLIHLIARRFNILGTSPKQRESLNDKFLRLDIINLACQLYYEPCIDWAKAQLKRWIDQKDPDSNNPIHRDYRRIVQCMAIEKGSRREWYFLWDRTYNPNISPEDLNVIYLSLGCTHDPWLINKYLHLSLKGNISLENVPLVWKSLSHPVGLRTGFPFLRLNWNQIYEHYKDIFFVMKVIINEFLSNLATEIDLEDLTQFYKTHQDDLEPFASVMQETVNKIKLRIDWKRRHLESVVGWLNGNVKGR</sequence>
<name>A0ABD2NDT9_9CUCU</name>
<dbReference type="GO" id="GO:0006508">
    <property type="term" value="P:proteolysis"/>
    <property type="evidence" value="ECO:0007669"/>
    <property type="project" value="UniProtKB-KW"/>
</dbReference>
<dbReference type="Gene3D" id="1.10.390.10">
    <property type="entry name" value="Neutral Protease Domain 2"/>
    <property type="match status" value="1"/>
</dbReference>
<dbReference type="FunFam" id="1.10.390.10:FF:000013">
    <property type="entry name" value="Aminopeptidase N"/>
    <property type="match status" value="1"/>
</dbReference>
<gene>
    <name evidence="17" type="ORF">HHI36_011977</name>
</gene>
<evidence type="ECO:0000256" key="11">
    <source>
        <dbReference type="PIRSR" id="PIRSR634016-3"/>
    </source>
</evidence>
<feature type="binding site" evidence="11">
    <location>
        <position position="478"/>
    </location>
    <ligand>
        <name>Zn(2+)</name>
        <dbReference type="ChEBI" id="CHEBI:29105"/>
        <note>catalytic</note>
    </ligand>
</feature>
<reference evidence="17 18" key="1">
    <citation type="journal article" date="2021" name="BMC Biol.">
        <title>Horizontally acquired antibacterial genes associated with adaptive radiation of ladybird beetles.</title>
        <authorList>
            <person name="Li H.S."/>
            <person name="Tang X.F."/>
            <person name="Huang Y.H."/>
            <person name="Xu Z.Y."/>
            <person name="Chen M.L."/>
            <person name="Du X.Y."/>
            <person name="Qiu B.Y."/>
            <person name="Chen P.T."/>
            <person name="Zhang W."/>
            <person name="Slipinski A."/>
            <person name="Escalona H.E."/>
            <person name="Waterhouse R.M."/>
            <person name="Zwick A."/>
            <person name="Pang H."/>
        </authorList>
    </citation>
    <scope>NUCLEOTIDE SEQUENCE [LARGE SCALE GENOMIC DNA]</scope>
    <source>
        <strain evidence="17">SYSU2018</strain>
    </source>
</reference>
<keyword evidence="7 13" id="KW-0378">Hydrolase</keyword>
<feature type="site" description="Transition state stabilizer" evidence="12">
    <location>
        <position position="541"/>
    </location>
</feature>
<feature type="domain" description="ERAP1-like C-terminal" evidence="15">
    <location>
        <begin position="647"/>
        <end position="971"/>
    </location>
</feature>
<dbReference type="Gene3D" id="1.25.50.20">
    <property type="match status" value="1"/>
</dbReference>
<dbReference type="InterPro" id="IPR034016">
    <property type="entry name" value="M1_APN-typ"/>
</dbReference>
<dbReference type="Pfam" id="PF17900">
    <property type="entry name" value="Peptidase_M1_N"/>
    <property type="match status" value="1"/>
</dbReference>
<dbReference type="Pfam" id="PF11838">
    <property type="entry name" value="ERAP1_C"/>
    <property type="match status" value="1"/>
</dbReference>
<accession>A0ABD2NDT9</accession>
<keyword evidence="6 11" id="KW-0479">Metal-binding</keyword>
<keyword evidence="5 13" id="KW-0645">Protease</keyword>
<proteinExistence type="inferred from homology"/>
<dbReference type="SUPFAM" id="SSF55486">
    <property type="entry name" value="Metalloproteases ('zincins'), catalytic domain"/>
    <property type="match status" value="1"/>
</dbReference>
<evidence type="ECO:0000256" key="13">
    <source>
        <dbReference type="RuleBase" id="RU364040"/>
    </source>
</evidence>
<dbReference type="Proteomes" id="UP001516400">
    <property type="component" value="Unassembled WGS sequence"/>
</dbReference>
<dbReference type="GO" id="GO:0098552">
    <property type="term" value="C:side of membrane"/>
    <property type="evidence" value="ECO:0007669"/>
    <property type="project" value="UniProtKB-KW"/>
</dbReference>
<evidence type="ECO:0000259" key="14">
    <source>
        <dbReference type="Pfam" id="PF01433"/>
    </source>
</evidence>
<evidence type="ECO:0000313" key="18">
    <source>
        <dbReference type="Proteomes" id="UP001516400"/>
    </source>
</evidence>
<dbReference type="GO" id="GO:0004177">
    <property type="term" value="F:aminopeptidase activity"/>
    <property type="evidence" value="ECO:0007669"/>
    <property type="project" value="UniProtKB-KW"/>
</dbReference>
<dbReference type="PANTHER" id="PTHR11533">
    <property type="entry name" value="PROTEASE M1 ZINC METALLOPROTEASE"/>
    <property type="match status" value="1"/>
</dbReference>
<keyword evidence="8 11" id="KW-0862">Zinc</keyword>
<evidence type="ECO:0000256" key="3">
    <source>
        <dbReference type="ARBA" id="ARBA00022438"/>
    </source>
</evidence>
<keyword evidence="9 13" id="KW-0482">Metalloprotease</keyword>
<evidence type="ECO:0000259" key="16">
    <source>
        <dbReference type="Pfam" id="PF17900"/>
    </source>
</evidence>
<dbReference type="PANTHER" id="PTHR11533:SF294">
    <property type="entry name" value="THYROTROPIN-RELEASING HORMONE-DEGRADING ECTOENZYME"/>
    <property type="match status" value="1"/>
</dbReference>
<evidence type="ECO:0000256" key="6">
    <source>
        <dbReference type="ARBA" id="ARBA00022723"/>
    </source>
</evidence>
<dbReference type="GO" id="GO:0008270">
    <property type="term" value="F:zinc ion binding"/>
    <property type="evidence" value="ECO:0007669"/>
    <property type="project" value="UniProtKB-UniRule"/>
</dbReference>
<dbReference type="SUPFAM" id="SSF63737">
    <property type="entry name" value="Leukotriene A4 hydrolase N-terminal domain"/>
    <property type="match status" value="1"/>
</dbReference>
<dbReference type="InterPro" id="IPR042097">
    <property type="entry name" value="Aminopeptidase_N-like_N_sf"/>
</dbReference>
<organism evidence="17 18">
    <name type="scientific">Cryptolaemus montrouzieri</name>
    <dbReference type="NCBI Taxonomy" id="559131"/>
    <lineage>
        <taxon>Eukaryota</taxon>
        <taxon>Metazoa</taxon>
        <taxon>Ecdysozoa</taxon>
        <taxon>Arthropoda</taxon>
        <taxon>Hexapoda</taxon>
        <taxon>Insecta</taxon>
        <taxon>Pterygota</taxon>
        <taxon>Neoptera</taxon>
        <taxon>Endopterygota</taxon>
        <taxon>Coleoptera</taxon>
        <taxon>Polyphaga</taxon>
        <taxon>Cucujiformia</taxon>
        <taxon>Coccinelloidea</taxon>
        <taxon>Coccinellidae</taxon>
        <taxon>Scymninae</taxon>
        <taxon>Scymnini</taxon>
        <taxon>Cryptolaemus</taxon>
    </lineage>
</organism>
<evidence type="ECO:0000256" key="1">
    <source>
        <dbReference type="ARBA" id="ARBA00004609"/>
    </source>
</evidence>
<evidence type="ECO:0000256" key="9">
    <source>
        <dbReference type="ARBA" id="ARBA00023049"/>
    </source>
</evidence>
<comment type="cofactor">
    <cofactor evidence="11 13">
        <name>Zn(2+)</name>
        <dbReference type="ChEBI" id="CHEBI:29105"/>
    </cofactor>
    <text evidence="11 13">Binds 1 zinc ion per subunit.</text>
</comment>
<dbReference type="FunFam" id="1.25.50.20:FF:000005">
    <property type="entry name" value="Aminopeptidase N-like protein"/>
    <property type="match status" value="1"/>
</dbReference>
<keyword evidence="10" id="KW-0449">Lipoprotein</keyword>
<feature type="transmembrane region" description="Helical" evidence="13">
    <location>
        <begin position="32"/>
        <end position="53"/>
    </location>
</feature>
<evidence type="ECO:0000259" key="15">
    <source>
        <dbReference type="Pfam" id="PF11838"/>
    </source>
</evidence>
<dbReference type="InterPro" id="IPR027268">
    <property type="entry name" value="Peptidase_M4/M1_CTD_sf"/>
</dbReference>
<comment type="similarity">
    <text evidence="2 13">Belongs to the peptidase M1 family.</text>
</comment>
<dbReference type="InterPro" id="IPR014782">
    <property type="entry name" value="Peptidase_M1_dom"/>
</dbReference>
<evidence type="ECO:0000256" key="8">
    <source>
        <dbReference type="ARBA" id="ARBA00022833"/>
    </source>
</evidence>
<keyword evidence="18" id="KW-1185">Reference proteome</keyword>
<dbReference type="Gene3D" id="2.60.40.1730">
    <property type="entry name" value="tricorn interacting facor f3 domain"/>
    <property type="match status" value="1"/>
</dbReference>
<feature type="domain" description="Aminopeptidase N-like N-terminal" evidence="16">
    <location>
        <begin position="210"/>
        <end position="346"/>
    </location>
</feature>
<keyword evidence="4" id="KW-0325">Glycoprotein</keyword>
<keyword evidence="3 13" id="KW-0031">Aminopeptidase</keyword>
<dbReference type="PRINTS" id="PR00756">
    <property type="entry name" value="ALADIPTASE"/>
</dbReference>
<keyword evidence="13" id="KW-0812">Transmembrane</keyword>
<dbReference type="AlphaFoldDB" id="A0ABD2NDT9"/>
<evidence type="ECO:0000256" key="7">
    <source>
        <dbReference type="ARBA" id="ARBA00022801"/>
    </source>
</evidence>
<keyword evidence="4" id="KW-0336">GPI-anchor</keyword>
<keyword evidence="13" id="KW-0472">Membrane</keyword>
<evidence type="ECO:0000313" key="17">
    <source>
        <dbReference type="EMBL" id="KAL3276605.1"/>
    </source>
</evidence>
<evidence type="ECO:0000256" key="12">
    <source>
        <dbReference type="PIRSR" id="PIRSR634016-4"/>
    </source>
</evidence>
<dbReference type="CDD" id="cd09601">
    <property type="entry name" value="M1_APN-Q_like"/>
    <property type="match status" value="1"/>
</dbReference>
<dbReference type="InterPro" id="IPR024571">
    <property type="entry name" value="ERAP1-like_C_dom"/>
</dbReference>
<dbReference type="InterPro" id="IPR045357">
    <property type="entry name" value="Aminopeptidase_N-like_N"/>
</dbReference>
<dbReference type="EC" id="3.4.11.-" evidence="13"/>
<dbReference type="GO" id="GO:0008237">
    <property type="term" value="F:metallopeptidase activity"/>
    <property type="evidence" value="ECO:0007669"/>
    <property type="project" value="UniProtKB-KW"/>
</dbReference>